<dbReference type="PANTHER" id="PTHR31126">
    <property type="entry name" value="TYROSINE-PROTEIN PHOSPHATASE"/>
    <property type="match status" value="1"/>
</dbReference>
<dbReference type="RefSeq" id="WP_190266524.1">
    <property type="nucleotide sequence ID" value="NZ_BAABAD010000005.1"/>
</dbReference>
<comment type="similarity">
    <text evidence="1">Belongs to the protein-tyrosine phosphatase family.</text>
</comment>
<evidence type="ECO:0000256" key="2">
    <source>
        <dbReference type="SAM" id="SignalP"/>
    </source>
</evidence>
<accession>A0ABR7WA02</accession>
<evidence type="ECO:0000313" key="3">
    <source>
        <dbReference type="EMBL" id="MBD1319639.1"/>
    </source>
</evidence>
<gene>
    <name evidence="3" type="ORF">IDF66_08560</name>
</gene>
<dbReference type="Proteomes" id="UP000602395">
    <property type="component" value="Unassembled WGS sequence"/>
</dbReference>
<comment type="caution">
    <text evidence="3">The sequence shown here is derived from an EMBL/GenBank/DDBJ whole genome shotgun (WGS) entry which is preliminary data.</text>
</comment>
<dbReference type="PANTHER" id="PTHR31126:SF1">
    <property type="entry name" value="TYROSINE SPECIFIC PROTEIN PHOSPHATASES DOMAIN-CONTAINING PROTEIN"/>
    <property type="match status" value="1"/>
</dbReference>
<dbReference type="SUPFAM" id="SSF52799">
    <property type="entry name" value="(Phosphotyrosine protein) phosphatases II"/>
    <property type="match status" value="1"/>
</dbReference>
<dbReference type="Gene3D" id="3.90.190.10">
    <property type="entry name" value="Protein tyrosine phosphatase superfamily"/>
    <property type="match status" value="1"/>
</dbReference>
<organism evidence="3 4">
    <name type="scientific">Gordonia hankookensis</name>
    <dbReference type="NCBI Taxonomy" id="589403"/>
    <lineage>
        <taxon>Bacteria</taxon>
        <taxon>Bacillati</taxon>
        <taxon>Actinomycetota</taxon>
        <taxon>Actinomycetes</taxon>
        <taxon>Mycobacteriales</taxon>
        <taxon>Gordoniaceae</taxon>
        <taxon>Gordonia</taxon>
    </lineage>
</organism>
<proteinExistence type="inferred from homology"/>
<evidence type="ECO:0000256" key="1">
    <source>
        <dbReference type="ARBA" id="ARBA00009580"/>
    </source>
</evidence>
<evidence type="ECO:0000313" key="4">
    <source>
        <dbReference type="Proteomes" id="UP000602395"/>
    </source>
</evidence>
<name>A0ABR7WA02_9ACTN</name>
<keyword evidence="4" id="KW-1185">Reference proteome</keyword>
<feature type="signal peptide" evidence="2">
    <location>
        <begin position="1"/>
        <end position="27"/>
    </location>
</feature>
<feature type="chain" id="PRO_5047051142" evidence="2">
    <location>
        <begin position="28"/>
        <end position="318"/>
    </location>
</feature>
<dbReference type="InterPro" id="IPR029021">
    <property type="entry name" value="Prot-tyrosine_phosphatase-like"/>
</dbReference>
<protein>
    <submittedName>
        <fullName evidence="3">Tyrosine-protein phosphatase</fullName>
    </submittedName>
</protein>
<dbReference type="InterPro" id="IPR026893">
    <property type="entry name" value="Tyr/Ser_Pase_IphP-type"/>
</dbReference>
<sequence>MTTIRRRNGIRLAVAAVSICLTSVGIATIPESAPSASAAPVAGASLGISAVNARDVGGYATRDGSTVRTGVVYRSNALNTLTDADKQKLVALGVTDVVDVRSPNEVAASPDSLPPVRYTKRPIWDPDNDFYLTVNRIIGSGPAAQQQALGGGGAARMMQDYYRWMITDAAARRQVGSTLRDIATSTTPLLYHCTSGKDRTGLISAFLLTALGVPERTVFQDYLASNSRLAASNQAQMTYLVDRGLVTDPSLFTPILGVQRSFLAASFDQVRQSYGSFDRFLDRGLGVDAATVKALRTKMLHRGGLPPLFGSLDVGSSR</sequence>
<dbReference type="EMBL" id="JACWMS010000002">
    <property type="protein sequence ID" value="MBD1319639.1"/>
    <property type="molecule type" value="Genomic_DNA"/>
</dbReference>
<reference evidence="3 4" key="1">
    <citation type="submission" date="2020-09" db="EMBL/GenBank/DDBJ databases">
        <title>Novel species in genus Gordonia.</title>
        <authorList>
            <person name="Zhang G."/>
        </authorList>
    </citation>
    <scope>NUCLEOTIDE SEQUENCE [LARGE SCALE GENOMIC DNA]</scope>
    <source>
        <strain evidence="3 4">ON-33</strain>
    </source>
</reference>
<keyword evidence="2" id="KW-0732">Signal</keyword>
<dbReference type="Pfam" id="PF13350">
    <property type="entry name" value="Y_phosphatase3"/>
    <property type="match status" value="1"/>
</dbReference>